<dbReference type="RefSeq" id="XP_033584171.1">
    <property type="nucleotide sequence ID" value="XM_033727423.1"/>
</dbReference>
<gene>
    <name evidence="1 3" type="ORF">BDZ99DRAFT_564980</name>
</gene>
<organism evidence="1">
    <name type="scientific">Mytilinidion resinicola</name>
    <dbReference type="NCBI Taxonomy" id="574789"/>
    <lineage>
        <taxon>Eukaryota</taxon>
        <taxon>Fungi</taxon>
        <taxon>Dikarya</taxon>
        <taxon>Ascomycota</taxon>
        <taxon>Pezizomycotina</taxon>
        <taxon>Dothideomycetes</taxon>
        <taxon>Pleosporomycetidae</taxon>
        <taxon>Mytilinidiales</taxon>
        <taxon>Mytilinidiaceae</taxon>
        <taxon>Mytilinidion</taxon>
    </lineage>
</organism>
<keyword evidence="2" id="KW-1185">Reference proteome</keyword>
<protein>
    <submittedName>
        <fullName evidence="1 3">Uncharacterized protein</fullName>
    </submittedName>
</protein>
<name>A0A6A6ZAH6_9PEZI</name>
<dbReference type="GeneID" id="54468316"/>
<accession>A0A6A6ZAH6</accession>
<evidence type="ECO:0000313" key="3">
    <source>
        <dbReference type="RefSeq" id="XP_033584171.1"/>
    </source>
</evidence>
<evidence type="ECO:0000313" key="1">
    <source>
        <dbReference type="EMBL" id="KAF2817207.1"/>
    </source>
</evidence>
<reference evidence="3" key="3">
    <citation type="submission" date="2025-04" db="UniProtKB">
        <authorList>
            <consortium name="RefSeq"/>
        </authorList>
    </citation>
    <scope>IDENTIFICATION</scope>
    <source>
        <strain evidence="3">CBS 304.34</strain>
    </source>
</reference>
<dbReference type="OrthoDB" id="3937159at2759"/>
<reference evidence="3" key="2">
    <citation type="submission" date="2020-04" db="EMBL/GenBank/DDBJ databases">
        <authorList>
            <consortium name="NCBI Genome Project"/>
        </authorList>
    </citation>
    <scope>NUCLEOTIDE SEQUENCE</scope>
    <source>
        <strain evidence="3">CBS 304.34</strain>
    </source>
</reference>
<reference evidence="1 3" key="1">
    <citation type="journal article" date="2020" name="Stud. Mycol.">
        <title>101 Dothideomycetes genomes: a test case for predicting lifestyles and emergence of pathogens.</title>
        <authorList>
            <person name="Haridas S."/>
            <person name="Albert R."/>
            <person name="Binder M."/>
            <person name="Bloem J."/>
            <person name="Labutti K."/>
            <person name="Salamov A."/>
            <person name="Andreopoulos B."/>
            <person name="Baker S."/>
            <person name="Barry K."/>
            <person name="Bills G."/>
            <person name="Bluhm B."/>
            <person name="Cannon C."/>
            <person name="Castanera R."/>
            <person name="Culley D."/>
            <person name="Daum C."/>
            <person name="Ezra D."/>
            <person name="Gonzalez J."/>
            <person name="Henrissat B."/>
            <person name="Kuo A."/>
            <person name="Liang C."/>
            <person name="Lipzen A."/>
            <person name="Lutzoni F."/>
            <person name="Magnuson J."/>
            <person name="Mondo S."/>
            <person name="Nolan M."/>
            <person name="Ohm R."/>
            <person name="Pangilinan J."/>
            <person name="Park H.-J."/>
            <person name="Ramirez L."/>
            <person name="Alfaro M."/>
            <person name="Sun H."/>
            <person name="Tritt A."/>
            <person name="Yoshinaga Y."/>
            <person name="Zwiers L.-H."/>
            <person name="Turgeon B."/>
            <person name="Goodwin S."/>
            <person name="Spatafora J."/>
            <person name="Crous P."/>
            <person name="Grigoriev I."/>
        </authorList>
    </citation>
    <scope>NUCLEOTIDE SEQUENCE</scope>
    <source>
        <strain evidence="1 3">CBS 304.34</strain>
    </source>
</reference>
<dbReference type="EMBL" id="MU003692">
    <property type="protein sequence ID" value="KAF2817207.1"/>
    <property type="molecule type" value="Genomic_DNA"/>
</dbReference>
<proteinExistence type="predicted"/>
<dbReference type="AlphaFoldDB" id="A0A6A6ZAH6"/>
<dbReference type="Proteomes" id="UP000504636">
    <property type="component" value="Unplaced"/>
</dbReference>
<sequence length="324" mass="39154">MHFCFRGFFCYDDEAPDELYQEWLFSRRWMTWSLFQKYVTRAYEKYHKQWYDSDTIYYYSVFRISLGRCEIRRRWKQFGQPDVHPPKFSPSDEDTDTVLPYLSAIQCHISPKLLHGPFTPDKLAFLRFLTANPIMVQHTIKIKRHLRSGWYPPWSTWHEALMLGNYELLSLLLSDHLIWAVRPTGKYSIKAVEEYNSSRPILKLLIEKIVKRSDYDFSDLALADCVGRASDRDRSDRCWLFEWIQRARDWQNESDFAHPRERTTPGQIIEIKYLDSFTLDNAHQNDPKSKKEQLESEVNREGLFNVNEFFFWRRNKEELERYRV</sequence>
<evidence type="ECO:0000313" key="2">
    <source>
        <dbReference type="Proteomes" id="UP000504636"/>
    </source>
</evidence>